<evidence type="ECO:0000313" key="2">
    <source>
        <dbReference type="EMBL" id="MPC74002.1"/>
    </source>
</evidence>
<gene>
    <name evidence="2" type="ORF">E2C01_068346</name>
</gene>
<reference evidence="2 3" key="1">
    <citation type="submission" date="2019-05" db="EMBL/GenBank/DDBJ databases">
        <title>Another draft genome of Portunus trituberculatus and its Hox gene families provides insights of decapod evolution.</title>
        <authorList>
            <person name="Jeong J.-H."/>
            <person name="Song I."/>
            <person name="Kim S."/>
            <person name="Choi T."/>
            <person name="Kim D."/>
            <person name="Ryu S."/>
            <person name="Kim W."/>
        </authorList>
    </citation>
    <scope>NUCLEOTIDE SEQUENCE [LARGE SCALE GENOMIC DNA]</scope>
    <source>
        <tissue evidence="2">Muscle</tissue>
    </source>
</reference>
<protein>
    <submittedName>
        <fullName evidence="2">Uncharacterized protein</fullName>
    </submittedName>
</protein>
<dbReference type="AlphaFoldDB" id="A0A5B7HRQ6"/>
<evidence type="ECO:0000256" key="1">
    <source>
        <dbReference type="SAM" id="MobiDB-lite"/>
    </source>
</evidence>
<feature type="region of interest" description="Disordered" evidence="1">
    <location>
        <begin position="1"/>
        <end position="36"/>
    </location>
</feature>
<dbReference type="EMBL" id="VSRR010038037">
    <property type="protein sequence ID" value="MPC74002.1"/>
    <property type="molecule type" value="Genomic_DNA"/>
</dbReference>
<name>A0A5B7HRQ6_PORTR</name>
<organism evidence="2 3">
    <name type="scientific">Portunus trituberculatus</name>
    <name type="common">Swimming crab</name>
    <name type="synonym">Neptunus trituberculatus</name>
    <dbReference type="NCBI Taxonomy" id="210409"/>
    <lineage>
        <taxon>Eukaryota</taxon>
        <taxon>Metazoa</taxon>
        <taxon>Ecdysozoa</taxon>
        <taxon>Arthropoda</taxon>
        <taxon>Crustacea</taxon>
        <taxon>Multicrustacea</taxon>
        <taxon>Malacostraca</taxon>
        <taxon>Eumalacostraca</taxon>
        <taxon>Eucarida</taxon>
        <taxon>Decapoda</taxon>
        <taxon>Pleocyemata</taxon>
        <taxon>Brachyura</taxon>
        <taxon>Eubrachyura</taxon>
        <taxon>Portunoidea</taxon>
        <taxon>Portunidae</taxon>
        <taxon>Portuninae</taxon>
        <taxon>Portunus</taxon>
    </lineage>
</organism>
<sequence length="72" mass="8225">MEKTEQNKETRQAEKTRAGREARHMTPNSDMREEKRHDALAIKVVMGEFMGRGHLGQFATERVAGPVMHSEC</sequence>
<comment type="caution">
    <text evidence="2">The sequence shown here is derived from an EMBL/GenBank/DDBJ whole genome shotgun (WGS) entry which is preliminary data.</text>
</comment>
<dbReference type="Proteomes" id="UP000324222">
    <property type="component" value="Unassembled WGS sequence"/>
</dbReference>
<proteinExistence type="predicted"/>
<accession>A0A5B7HRQ6</accession>
<keyword evidence="3" id="KW-1185">Reference proteome</keyword>
<evidence type="ECO:0000313" key="3">
    <source>
        <dbReference type="Proteomes" id="UP000324222"/>
    </source>
</evidence>